<protein>
    <recommendedName>
        <fullName evidence="2">FtsH ternary system domain-containing protein</fullName>
    </recommendedName>
</protein>
<evidence type="ECO:0000313" key="4">
    <source>
        <dbReference type="Proteomes" id="UP000214646"/>
    </source>
</evidence>
<dbReference type="AlphaFoldDB" id="A0A225DKA5"/>
<gene>
    <name evidence="3" type="ORF">FRUB_03959</name>
</gene>
<evidence type="ECO:0000259" key="2">
    <source>
        <dbReference type="Pfam" id="PF20005"/>
    </source>
</evidence>
<feature type="region of interest" description="Disordered" evidence="1">
    <location>
        <begin position="413"/>
        <end position="471"/>
    </location>
</feature>
<dbReference type="OrthoDB" id="243139at2"/>
<feature type="domain" description="FtsH ternary system" evidence="2">
    <location>
        <begin position="2"/>
        <end position="388"/>
    </location>
</feature>
<proteinExistence type="predicted"/>
<dbReference type="RefSeq" id="WP_088255109.1">
    <property type="nucleotide sequence ID" value="NZ_NIDE01000005.1"/>
</dbReference>
<evidence type="ECO:0000256" key="1">
    <source>
        <dbReference type="SAM" id="MobiDB-lite"/>
    </source>
</evidence>
<name>A0A225DKA5_9BACT</name>
<comment type="caution">
    <text evidence="3">The sequence shown here is derived from an EMBL/GenBank/DDBJ whole genome shotgun (WGS) entry which is preliminary data.</text>
</comment>
<dbReference type="Pfam" id="PF20005">
    <property type="entry name" value="fvmX7"/>
    <property type="match status" value="1"/>
</dbReference>
<dbReference type="InterPro" id="IPR045486">
    <property type="entry name" value="fvmX7"/>
</dbReference>
<accession>A0A225DKA5</accession>
<reference evidence="4" key="1">
    <citation type="submission" date="2017-06" db="EMBL/GenBank/DDBJ databases">
        <title>Genome analysis of Fimbriiglobus ruber SP5, the first member of the order Planctomycetales with confirmed chitinolytic capability.</title>
        <authorList>
            <person name="Ravin N.V."/>
            <person name="Rakitin A.L."/>
            <person name="Ivanova A.A."/>
            <person name="Beletsky A.V."/>
            <person name="Kulichevskaya I.S."/>
            <person name="Mardanov A.V."/>
            <person name="Dedysh S.N."/>
        </authorList>
    </citation>
    <scope>NUCLEOTIDE SEQUENCE [LARGE SCALE GENOMIC DNA]</scope>
    <source>
        <strain evidence="4">SP5</strain>
    </source>
</reference>
<dbReference type="Proteomes" id="UP000214646">
    <property type="component" value="Unassembled WGS sequence"/>
</dbReference>
<organism evidence="3 4">
    <name type="scientific">Fimbriiglobus ruber</name>
    <dbReference type="NCBI Taxonomy" id="1908690"/>
    <lineage>
        <taxon>Bacteria</taxon>
        <taxon>Pseudomonadati</taxon>
        <taxon>Planctomycetota</taxon>
        <taxon>Planctomycetia</taxon>
        <taxon>Gemmatales</taxon>
        <taxon>Gemmataceae</taxon>
        <taxon>Fimbriiglobus</taxon>
    </lineage>
</organism>
<dbReference type="EMBL" id="NIDE01000005">
    <property type="protein sequence ID" value="OWK41881.1"/>
    <property type="molecule type" value="Genomic_DNA"/>
</dbReference>
<feature type="compositionally biased region" description="Low complexity" evidence="1">
    <location>
        <begin position="450"/>
        <end position="464"/>
    </location>
</feature>
<sequence length="1183" mass="129037">MILLFPDIDTFRLVLTGGFVPSDVLLAAATVAFGADGRISVESAAKLTKKATADLTRLGVLGTKRHLGPAAEVSCWPQILPVTRDAAPPQLSSQAPVLFELDSKDLPVLVGEMLRLGNDRQGVRWLTSDGDAADRRALLRVVGPPYYTLLRAIDPAAGGTATSVHAYVEHAPRVWVQIGYSHPFADQIKLADGQVLLVRPPRAWTYLPDGPFRDVYEVLNLKLPAAPIDWTEAPVRDKLAVPLRLVAGNAADAAELWVLRGDAVGQLDALARDADDRIVQRLKFAVAAGAGGETVVVLRVTASKLAAPVIPLTGAVGFRPYYKLQNLYIPAGSRLHPTLRRDAVRKLLADDADRLVWLYPKPDGTFAPESIPEDAFRPLEDWVDYVIETNHAPLAEWVDATRFDFEHYVCTDALSPKPPKGPDEEKGKGKRRGGKGDADDVPLTPATPGTKAPDASAASAPTSKVVAPTAQAKVPPSEWQVRRQALEDEFLAVEGPLDDPARLALWPQLAAANTGFGDLPEAALCWVNAMWEVDAPPREWVDGWVRSEFPNVDLPLPPALFEQHLKQADPSPVEMRRFAALLVWVAGQSPPPVWLRARLSAVQVHLEANEGKLPLRVVWLAAARVAALAGADTLGLARVRDRLLRRLLDDGGPKPERDLPTFLRYAGSKDTTRIRLVRDKVLGLHAQVRTWVDKSLRESTGTGGSVDRGATLAYVDLFFAFGLAKLGESELAKGLLTTAGQTLKGFTPETDLGVAAEYLYAALAYRIEEALAGRSHSGLLSPALVDELEQIRAKGQGQLNNPNALAYYSINRMREQFHILEPQEQLDPYGDWTGQGDEIKKALVALPRIKDPAVLARTIRELYRSAGDKAKAAPDARFVVLWDTLLLAARVGEAFTVELLGLVPEAMAASGTATGSDLTTKQGQLLERALFLAAHYDRRDLVRQLASQFADLVRAKPVEQRYEIVNVVAAQSLRSLRKLGLRDEVDKLFHALRDAILGGQTAAQLRDRYKHKTDTTTGLTGKNSWAKALQSLLNLAGAWLTFGAVEQAGPILDDARVELLGPAGDGVLPKIASPTESMALAKEYTATAQAYIAALGHGPAEDGLGRIAELFRYMDPKRVTNTYTTSKFYSRYHLNLVEETILAVVSDDFALGPAGRRWLDEDEFLVRRRVHRDMKARLKQSGL</sequence>
<evidence type="ECO:0000313" key="3">
    <source>
        <dbReference type="EMBL" id="OWK41881.1"/>
    </source>
</evidence>
<keyword evidence="4" id="KW-1185">Reference proteome</keyword>